<proteinExistence type="predicted"/>
<comment type="caution">
    <text evidence="1">The sequence shown here is derived from an EMBL/GenBank/DDBJ whole genome shotgun (WGS) entry which is preliminary data.</text>
</comment>
<sequence>MQELTIHELDNISGGIGPILTAMLFTAGYIGALQVSADFGAGLGAGLYDATH</sequence>
<accession>A0A6N9TCH3</accession>
<reference evidence="1 2" key="1">
    <citation type="submission" date="2020-01" db="EMBL/GenBank/DDBJ databases">
        <title>Genomes of bacteria type strains.</title>
        <authorList>
            <person name="Chen J."/>
            <person name="Zhu S."/>
            <person name="Yang J."/>
        </authorList>
    </citation>
    <scope>NUCLEOTIDE SEQUENCE [LARGE SCALE GENOMIC DNA]</scope>
    <source>
        <strain evidence="1 2">LMG 24078</strain>
    </source>
</reference>
<gene>
    <name evidence="1" type="ORF">GTQ48_04815</name>
</gene>
<dbReference type="Proteomes" id="UP000471381">
    <property type="component" value="Unassembled WGS sequence"/>
</dbReference>
<dbReference type="AlphaFoldDB" id="A0A6N9TCH3"/>
<name>A0A6N9TCH3_9ALTE</name>
<dbReference type="InterPro" id="IPR010133">
    <property type="entry name" value="Bacteriocin_signal_seq"/>
</dbReference>
<dbReference type="RefSeq" id="WP_163105390.1">
    <property type="nucleotide sequence ID" value="NZ_JAAAWO010000002.1"/>
</dbReference>
<organism evidence="1 2">
    <name type="scientific">Alteromonas genovensis</name>
    <dbReference type="NCBI Taxonomy" id="471225"/>
    <lineage>
        <taxon>Bacteria</taxon>
        <taxon>Pseudomonadati</taxon>
        <taxon>Pseudomonadota</taxon>
        <taxon>Gammaproteobacteria</taxon>
        <taxon>Alteromonadales</taxon>
        <taxon>Alteromonadaceae</taxon>
        <taxon>Alteromonas/Salinimonas group</taxon>
        <taxon>Alteromonas</taxon>
    </lineage>
</organism>
<protein>
    <submittedName>
        <fullName evidence="1">Class IIb bacteriocin, lactobin A/cerein 7B family</fullName>
    </submittedName>
</protein>
<dbReference type="NCBIfam" id="TIGR01847">
    <property type="entry name" value="bacteriocin_sig"/>
    <property type="match status" value="1"/>
</dbReference>
<dbReference type="EMBL" id="JAAAWO010000002">
    <property type="protein sequence ID" value="NDW14851.1"/>
    <property type="molecule type" value="Genomic_DNA"/>
</dbReference>
<evidence type="ECO:0000313" key="2">
    <source>
        <dbReference type="Proteomes" id="UP000471381"/>
    </source>
</evidence>
<evidence type="ECO:0000313" key="1">
    <source>
        <dbReference type="EMBL" id="NDW14851.1"/>
    </source>
</evidence>
<keyword evidence="2" id="KW-1185">Reference proteome</keyword>
<dbReference type="NCBIfam" id="TIGR03949">
    <property type="entry name" value="bact_IIb_cerein"/>
    <property type="match status" value="1"/>
</dbReference>
<dbReference type="InterPro" id="IPR023991">
    <property type="entry name" value="Bacteriocin_IIb_lactobn/cerein"/>
</dbReference>